<dbReference type="InterPro" id="IPR036271">
    <property type="entry name" value="Tet_transcr_reg_TetR-rel_C_sf"/>
</dbReference>
<protein>
    <recommendedName>
        <fullName evidence="3">HTH tetR-type domain-containing protein</fullName>
    </recommendedName>
</protein>
<evidence type="ECO:0000259" key="3">
    <source>
        <dbReference type="PROSITE" id="PS50977"/>
    </source>
</evidence>
<keyword evidence="1 2" id="KW-0238">DNA-binding</keyword>
<dbReference type="SUPFAM" id="SSF46689">
    <property type="entry name" value="Homeodomain-like"/>
    <property type="match status" value="1"/>
</dbReference>
<evidence type="ECO:0000313" key="5">
    <source>
        <dbReference type="Proteomes" id="UP000286351"/>
    </source>
</evidence>
<dbReference type="Gene3D" id="1.10.357.10">
    <property type="entry name" value="Tetracycline Repressor, domain 2"/>
    <property type="match status" value="1"/>
</dbReference>
<evidence type="ECO:0000256" key="1">
    <source>
        <dbReference type="ARBA" id="ARBA00023125"/>
    </source>
</evidence>
<dbReference type="GO" id="GO:0003700">
    <property type="term" value="F:DNA-binding transcription factor activity"/>
    <property type="evidence" value="ECO:0007669"/>
    <property type="project" value="TreeGrafter"/>
</dbReference>
<dbReference type="PANTHER" id="PTHR30055">
    <property type="entry name" value="HTH-TYPE TRANSCRIPTIONAL REGULATOR RUTR"/>
    <property type="match status" value="1"/>
</dbReference>
<evidence type="ECO:0000313" key="4">
    <source>
        <dbReference type="EMBL" id="RON37851.1"/>
    </source>
</evidence>
<dbReference type="PANTHER" id="PTHR30055:SF226">
    <property type="entry name" value="HTH-TYPE TRANSCRIPTIONAL REGULATOR PKSA"/>
    <property type="match status" value="1"/>
</dbReference>
<name>A0A423JJI0_9PSED</name>
<proteinExistence type="predicted"/>
<reference evidence="4 5" key="1">
    <citation type="submission" date="2016-10" db="EMBL/GenBank/DDBJ databases">
        <title>Comparative genome analysis of multiple Pseudomonas spp. focuses on biocontrol and plant growth promoting traits.</title>
        <authorList>
            <person name="Tao X.-Y."/>
            <person name="Taylor C.G."/>
        </authorList>
    </citation>
    <scope>NUCLEOTIDE SEQUENCE [LARGE SCALE GENOMIC DNA]</scope>
    <source>
        <strain evidence="4 5">38D4</strain>
    </source>
</reference>
<dbReference type="SUPFAM" id="SSF48498">
    <property type="entry name" value="Tetracyclin repressor-like, C-terminal domain"/>
    <property type="match status" value="1"/>
</dbReference>
<dbReference type="AlphaFoldDB" id="A0A423JJI0"/>
<feature type="domain" description="HTH tetR-type" evidence="3">
    <location>
        <begin position="8"/>
        <end position="68"/>
    </location>
</feature>
<feature type="DNA-binding region" description="H-T-H motif" evidence="2">
    <location>
        <begin position="31"/>
        <end position="50"/>
    </location>
</feature>
<organism evidence="4 5">
    <name type="scientific">Pseudomonas brassicacearum</name>
    <dbReference type="NCBI Taxonomy" id="930166"/>
    <lineage>
        <taxon>Bacteria</taxon>
        <taxon>Pseudomonadati</taxon>
        <taxon>Pseudomonadota</taxon>
        <taxon>Gammaproteobacteria</taxon>
        <taxon>Pseudomonadales</taxon>
        <taxon>Pseudomonadaceae</taxon>
        <taxon>Pseudomonas</taxon>
    </lineage>
</organism>
<gene>
    <name evidence="4" type="ORF">BK664_15620</name>
</gene>
<dbReference type="PROSITE" id="PS50977">
    <property type="entry name" value="HTH_TETR_2"/>
    <property type="match status" value="1"/>
</dbReference>
<dbReference type="Proteomes" id="UP000286351">
    <property type="component" value="Unassembled WGS sequence"/>
</dbReference>
<dbReference type="RefSeq" id="WP_123366537.1">
    <property type="nucleotide sequence ID" value="NZ_MOBO01000013.1"/>
</dbReference>
<accession>A0A423JJI0</accession>
<dbReference type="EMBL" id="MOBO01000013">
    <property type="protein sequence ID" value="RON37851.1"/>
    <property type="molecule type" value="Genomic_DNA"/>
</dbReference>
<sequence>MPRPNVSEERREAILQAFEACVVRKGIASTTLTDIAQEAGQARSLVRYFIGNRDDMVSCLIERLLARGEVQLNALKNRKAPVVADLVDLLLDEVFADATTNIVIIELWQMSLHDEALRARLTSIYHQLISEVSSQIAGGHAPSPTDAAFAAVSMAMGAAFFKLMGLTAKDSSHLRVSIARVMTNFEVNTKKSYQQEK</sequence>
<dbReference type="InterPro" id="IPR009057">
    <property type="entry name" value="Homeodomain-like_sf"/>
</dbReference>
<comment type="caution">
    <text evidence="4">The sequence shown here is derived from an EMBL/GenBank/DDBJ whole genome shotgun (WGS) entry which is preliminary data.</text>
</comment>
<dbReference type="InterPro" id="IPR001647">
    <property type="entry name" value="HTH_TetR"/>
</dbReference>
<dbReference type="GO" id="GO:0000976">
    <property type="term" value="F:transcription cis-regulatory region binding"/>
    <property type="evidence" value="ECO:0007669"/>
    <property type="project" value="TreeGrafter"/>
</dbReference>
<evidence type="ECO:0000256" key="2">
    <source>
        <dbReference type="PROSITE-ProRule" id="PRU00335"/>
    </source>
</evidence>
<dbReference type="InterPro" id="IPR050109">
    <property type="entry name" value="HTH-type_TetR-like_transc_reg"/>
</dbReference>